<reference evidence="1" key="1">
    <citation type="submission" date="2023-07" db="EMBL/GenBank/DDBJ databases">
        <title>Sorghum-associated microbial communities from plants grown in Nebraska, USA.</title>
        <authorList>
            <person name="Schachtman D."/>
        </authorList>
    </citation>
    <scope>NUCLEOTIDE SEQUENCE</scope>
    <source>
        <strain evidence="1">2697</strain>
    </source>
</reference>
<organism evidence="1 2">
    <name type="scientific">Pedobacter africanus</name>
    <dbReference type="NCBI Taxonomy" id="151894"/>
    <lineage>
        <taxon>Bacteria</taxon>
        <taxon>Pseudomonadati</taxon>
        <taxon>Bacteroidota</taxon>
        <taxon>Sphingobacteriia</taxon>
        <taxon>Sphingobacteriales</taxon>
        <taxon>Sphingobacteriaceae</taxon>
        <taxon>Pedobacter</taxon>
    </lineage>
</organism>
<evidence type="ECO:0000313" key="2">
    <source>
        <dbReference type="Proteomes" id="UP001246858"/>
    </source>
</evidence>
<protein>
    <submittedName>
        <fullName evidence="1">Uncharacterized protein</fullName>
    </submittedName>
</protein>
<dbReference type="EMBL" id="JAVDTF010000001">
    <property type="protein sequence ID" value="MDR6782517.1"/>
    <property type="molecule type" value="Genomic_DNA"/>
</dbReference>
<name>A0ACC6KTH4_9SPHI</name>
<dbReference type="Proteomes" id="UP001246858">
    <property type="component" value="Unassembled WGS sequence"/>
</dbReference>
<evidence type="ECO:0000313" key="1">
    <source>
        <dbReference type="EMBL" id="MDR6782517.1"/>
    </source>
</evidence>
<comment type="caution">
    <text evidence="1">The sequence shown here is derived from an EMBL/GenBank/DDBJ whole genome shotgun (WGS) entry which is preliminary data.</text>
</comment>
<proteinExistence type="predicted"/>
<sequence length="327" mass="36201">MTFNKNKRTHLKPALIMIAALQLCLTACEKKERAEEDKYQPRPVSPSSSKFISKIYEYMPAPGQFINSGLGELKAAEALVGKAREGLVSLGGFGGYLIFGFDHSIANKEGADLGIYGNPLTGEGMEWSEPGVVMVMQDLNGNGLPDDGEWFELAGSEYNKTETIKNYTITYYNPKNKTDDIRWKDNQGKEGYVLRNAFHSNAYYPEWIKDQDQLSFSGTLLKNTLATGSIITNKPLEWGYTDNGSADYKGLMENTGAGYNSFDISWAVNAQGKTVQLTHIDFVKIYTGQNSNGNPFEPDRNNPRARFLGEVSTEVGGAVDISLHLKK</sequence>
<accession>A0ACC6KTH4</accession>
<gene>
    <name evidence="1" type="ORF">J2X78_001069</name>
</gene>
<keyword evidence="2" id="KW-1185">Reference proteome</keyword>